<dbReference type="PANTHER" id="PTHR31686">
    <property type="match status" value="1"/>
</dbReference>
<name>A0A317KW58_9BACI</name>
<comment type="caution">
    <text evidence="9">The sequence shown here is derived from an EMBL/GenBank/DDBJ whole genome shotgun (WGS) entry which is preliminary data.</text>
</comment>
<keyword evidence="6 8" id="KW-1133">Transmembrane helix</keyword>
<evidence type="ECO:0000256" key="4">
    <source>
        <dbReference type="ARBA" id="ARBA00022475"/>
    </source>
</evidence>
<dbReference type="GO" id="GO:0005886">
    <property type="term" value="C:plasma membrane"/>
    <property type="evidence" value="ECO:0007669"/>
    <property type="project" value="UniProtKB-SubCell"/>
</dbReference>
<feature type="transmembrane region" description="Helical" evidence="8">
    <location>
        <begin position="231"/>
        <end position="253"/>
    </location>
</feature>
<dbReference type="CDD" id="cd09319">
    <property type="entry name" value="TDT_like_1"/>
    <property type="match status" value="1"/>
</dbReference>
<keyword evidence="4" id="KW-1003">Cell membrane</keyword>
<feature type="transmembrane region" description="Helical" evidence="8">
    <location>
        <begin position="84"/>
        <end position="109"/>
    </location>
</feature>
<sequence length="333" mass="38098">MATGALSIGAYLLDMVLFSTILLYMNVFAYITLWVLTIFRIIFFFPRVLADITSHTLGPGFFTFVAGTCVFGSQLIIIAEQFAIAIYLWGLAIILWLFIMYTFFTAVTIRKDKPSITEGINGAWLIAAVATQSISILGTLLTPSMENGQVIVLFLTLCMYFLGCMLYLNIITLIFYRFTFLKLEFAALTPPYWINMGAVAITTLAGSTLILHAEKWSLLVEITPFLKGFTLFFWITGTWWIPLLFILMIWRHLYNRYPLSYEPQLWGMVFPIAMYTTSTLQLSKAINLPILMVIPRFMVYIAIIAWTYVFISLLYHLYKNSKVDFKSISGERV</sequence>
<dbReference type="Pfam" id="PF03595">
    <property type="entry name" value="SLAC1"/>
    <property type="match status" value="1"/>
</dbReference>
<organism evidence="9 10">
    <name type="scientific">Gracilibacillus dipsosauri</name>
    <dbReference type="NCBI Taxonomy" id="178340"/>
    <lineage>
        <taxon>Bacteria</taxon>
        <taxon>Bacillati</taxon>
        <taxon>Bacillota</taxon>
        <taxon>Bacilli</taxon>
        <taxon>Bacillales</taxon>
        <taxon>Bacillaceae</taxon>
        <taxon>Gracilibacillus</taxon>
    </lineage>
</organism>
<evidence type="ECO:0000313" key="10">
    <source>
        <dbReference type="Proteomes" id="UP000245624"/>
    </source>
</evidence>
<keyword evidence="3" id="KW-0813">Transport</keyword>
<dbReference type="PANTHER" id="PTHR31686:SF1">
    <property type="entry name" value="SULFITE EFFLUX PUMP SSU1"/>
    <property type="match status" value="1"/>
</dbReference>
<dbReference type="EMBL" id="QGTD01000015">
    <property type="protein sequence ID" value="PWU67414.1"/>
    <property type="molecule type" value="Genomic_DNA"/>
</dbReference>
<keyword evidence="7 8" id="KW-0472">Membrane</keyword>
<protein>
    <submittedName>
        <fullName evidence="9">C4-dicarboxylate ABC transporter</fullName>
    </submittedName>
</protein>
<evidence type="ECO:0000256" key="5">
    <source>
        <dbReference type="ARBA" id="ARBA00022692"/>
    </source>
</evidence>
<dbReference type="OrthoDB" id="958273at2"/>
<evidence type="ECO:0000256" key="2">
    <source>
        <dbReference type="ARBA" id="ARBA00008566"/>
    </source>
</evidence>
<proteinExistence type="inferred from homology"/>
<evidence type="ECO:0000313" key="9">
    <source>
        <dbReference type="EMBL" id="PWU67414.1"/>
    </source>
</evidence>
<evidence type="ECO:0000256" key="7">
    <source>
        <dbReference type="ARBA" id="ARBA00023136"/>
    </source>
</evidence>
<feature type="transmembrane region" description="Helical" evidence="8">
    <location>
        <begin position="153"/>
        <end position="180"/>
    </location>
</feature>
<evidence type="ECO:0000256" key="1">
    <source>
        <dbReference type="ARBA" id="ARBA00004651"/>
    </source>
</evidence>
<evidence type="ECO:0000256" key="8">
    <source>
        <dbReference type="SAM" id="Phobius"/>
    </source>
</evidence>
<dbReference type="InterPro" id="IPR051629">
    <property type="entry name" value="Sulfite_efflux_TDT"/>
</dbReference>
<accession>A0A317KW58</accession>
<evidence type="ECO:0000256" key="3">
    <source>
        <dbReference type="ARBA" id="ARBA00022448"/>
    </source>
</evidence>
<dbReference type="GO" id="GO:0000319">
    <property type="term" value="F:sulfite transmembrane transporter activity"/>
    <property type="evidence" value="ECO:0007669"/>
    <property type="project" value="TreeGrafter"/>
</dbReference>
<dbReference type="Proteomes" id="UP000245624">
    <property type="component" value="Unassembled WGS sequence"/>
</dbReference>
<dbReference type="AlphaFoldDB" id="A0A317KW58"/>
<gene>
    <name evidence="9" type="ORF">DLJ74_15805</name>
</gene>
<feature type="transmembrane region" description="Helical" evidence="8">
    <location>
        <begin position="121"/>
        <end position="141"/>
    </location>
</feature>
<dbReference type="InterPro" id="IPR004695">
    <property type="entry name" value="SLAC1/Mae1/Ssu1/TehA"/>
</dbReference>
<feature type="transmembrane region" description="Helical" evidence="8">
    <location>
        <begin position="192"/>
        <end position="211"/>
    </location>
</feature>
<feature type="transmembrane region" description="Helical" evidence="8">
    <location>
        <begin position="265"/>
        <end position="286"/>
    </location>
</feature>
<feature type="transmembrane region" description="Helical" evidence="8">
    <location>
        <begin position="21"/>
        <end position="45"/>
    </location>
</feature>
<evidence type="ECO:0000256" key="6">
    <source>
        <dbReference type="ARBA" id="ARBA00022989"/>
    </source>
</evidence>
<reference evidence="9 10" key="1">
    <citation type="submission" date="2018-05" db="EMBL/GenBank/DDBJ databases">
        <title>Genomic analysis of Gracilibacillus dipsosauri DD1 reveals novel features of a salt-tolerant amylase.</title>
        <authorList>
            <person name="Deutch C.E."/>
            <person name="Yang S."/>
        </authorList>
    </citation>
    <scope>NUCLEOTIDE SEQUENCE [LARGE SCALE GENOMIC DNA]</scope>
    <source>
        <strain evidence="9 10">DD1</strain>
    </source>
</reference>
<feature type="transmembrane region" description="Helical" evidence="8">
    <location>
        <begin position="57"/>
        <end position="78"/>
    </location>
</feature>
<keyword evidence="5 8" id="KW-0812">Transmembrane</keyword>
<comment type="subcellular location">
    <subcellularLocation>
        <location evidence="1">Cell membrane</location>
        <topology evidence="1">Multi-pass membrane protein</topology>
    </subcellularLocation>
</comment>
<keyword evidence="10" id="KW-1185">Reference proteome</keyword>
<dbReference type="InterPro" id="IPR038665">
    <property type="entry name" value="Voltage-dep_anion_channel_sf"/>
</dbReference>
<feature type="transmembrane region" description="Helical" evidence="8">
    <location>
        <begin position="298"/>
        <end position="318"/>
    </location>
</feature>
<dbReference type="Gene3D" id="1.50.10.150">
    <property type="entry name" value="Voltage-dependent anion channel"/>
    <property type="match status" value="1"/>
</dbReference>
<comment type="similarity">
    <text evidence="2">Belongs to the tellurite-resistance/dicarboxylate transporter (TDT) family.</text>
</comment>